<feature type="transmembrane region" description="Helical" evidence="6">
    <location>
        <begin position="115"/>
        <end position="138"/>
    </location>
</feature>
<gene>
    <name evidence="7" type="ORF">QJS64_00555</name>
</gene>
<evidence type="ECO:0000256" key="4">
    <source>
        <dbReference type="ARBA" id="ARBA00022989"/>
    </source>
</evidence>
<keyword evidence="5 6" id="KW-0472">Membrane</keyword>
<dbReference type="EMBL" id="CP124685">
    <property type="protein sequence ID" value="WGX76012.1"/>
    <property type="molecule type" value="Genomic_DNA"/>
</dbReference>
<evidence type="ECO:0000256" key="6">
    <source>
        <dbReference type="SAM" id="Phobius"/>
    </source>
</evidence>
<feature type="transmembrane region" description="Helical" evidence="6">
    <location>
        <begin position="60"/>
        <end position="82"/>
    </location>
</feature>
<keyword evidence="2" id="KW-1003">Cell membrane</keyword>
<accession>A0ABY8R378</accession>
<evidence type="ECO:0000256" key="3">
    <source>
        <dbReference type="ARBA" id="ARBA00022692"/>
    </source>
</evidence>
<evidence type="ECO:0000256" key="1">
    <source>
        <dbReference type="ARBA" id="ARBA00004651"/>
    </source>
</evidence>
<organism evidence="7 8">
    <name type="scientific">Paraclostridium bifermentans</name>
    <name type="common">Clostridium bifermentans</name>
    <dbReference type="NCBI Taxonomy" id="1490"/>
    <lineage>
        <taxon>Bacteria</taxon>
        <taxon>Bacillati</taxon>
        <taxon>Bacillota</taxon>
        <taxon>Clostridia</taxon>
        <taxon>Peptostreptococcales</taxon>
        <taxon>Peptostreptococcaceae</taxon>
        <taxon>Paraclostridium</taxon>
    </lineage>
</organism>
<evidence type="ECO:0000256" key="2">
    <source>
        <dbReference type="ARBA" id="ARBA00022475"/>
    </source>
</evidence>
<proteinExistence type="predicted"/>
<dbReference type="Proteomes" id="UP001239169">
    <property type="component" value="Chromosome"/>
</dbReference>
<feature type="transmembrane region" description="Helical" evidence="6">
    <location>
        <begin position="89"/>
        <end position="109"/>
    </location>
</feature>
<keyword evidence="3 6" id="KW-0812">Transmembrane</keyword>
<sequence>MSNDVKAKKKISLANNTIVFSIISIFLGLLVGAIALTIAGFNPIEAYSVMIQGIIGKPKYIAWTIIKATPLILTGLSIAFAFKTGLFNIGAEGQFIIGALAATIVGYTVHLPAIIHIPLTLAVAALAGACWGGFAGFLKSKFGVNEVISTIMLNWIAFYLNNYMIMQPWLREGNSEASHMINESASISIDWLTGLVGPATKANWGIIIAIILVLIIAFILAKTTLGYELRGVGYNKFGAEYGGININSSIFKSMAIAGMLAALAGAVQVMGVAQNITVLAAPEGNGFDGIAVALIANSNPIGVIFSGLLFGALKYGGTKMQTIQAPSEVINIVIGSIVYFIALSSVIRMLFIKYKNKKKQGDLNNGRFSFNFKYDFNVLYAPYIYSIRWSIIREFRYS</sequence>
<dbReference type="Pfam" id="PF02653">
    <property type="entry name" value="BPD_transp_2"/>
    <property type="match status" value="1"/>
</dbReference>
<dbReference type="CDD" id="cd06580">
    <property type="entry name" value="TM_PBP1_transp_TpRbsC_like"/>
    <property type="match status" value="1"/>
</dbReference>
<feature type="transmembrane region" description="Helical" evidence="6">
    <location>
        <begin position="18"/>
        <end position="40"/>
    </location>
</feature>
<feature type="transmembrane region" description="Helical" evidence="6">
    <location>
        <begin position="202"/>
        <end position="221"/>
    </location>
</feature>
<feature type="transmembrane region" description="Helical" evidence="6">
    <location>
        <begin position="329"/>
        <end position="351"/>
    </location>
</feature>
<dbReference type="PANTHER" id="PTHR47089:SF1">
    <property type="entry name" value="GUANOSINE ABC TRANSPORTER PERMEASE PROTEIN NUPP"/>
    <property type="match status" value="1"/>
</dbReference>
<protein>
    <submittedName>
        <fullName evidence="7">ABC transporter permease</fullName>
    </submittedName>
</protein>
<feature type="transmembrane region" description="Helical" evidence="6">
    <location>
        <begin position="254"/>
        <end position="273"/>
    </location>
</feature>
<dbReference type="InterPro" id="IPR001851">
    <property type="entry name" value="ABC_transp_permease"/>
</dbReference>
<dbReference type="PANTHER" id="PTHR47089">
    <property type="entry name" value="ABC TRANSPORTER, PERMEASE PROTEIN"/>
    <property type="match status" value="1"/>
</dbReference>
<keyword evidence="8" id="KW-1185">Reference proteome</keyword>
<reference evidence="7 8" key="1">
    <citation type="submission" date="2023-04" db="EMBL/GenBank/DDBJ databases">
        <title>Bacteria Genome Submission.</title>
        <authorList>
            <person name="Isaac P."/>
        </authorList>
    </citation>
    <scope>NUCLEOTIDE SEQUENCE [LARGE SCALE GENOMIC DNA]</scope>
    <source>
        <strain evidence="7 8">SampleS7P1</strain>
    </source>
</reference>
<evidence type="ECO:0000313" key="8">
    <source>
        <dbReference type="Proteomes" id="UP001239169"/>
    </source>
</evidence>
<evidence type="ECO:0000313" key="7">
    <source>
        <dbReference type="EMBL" id="WGX76012.1"/>
    </source>
</evidence>
<name>A0ABY8R378_PARBF</name>
<comment type="subcellular location">
    <subcellularLocation>
        <location evidence="1">Cell membrane</location>
        <topology evidence="1">Multi-pass membrane protein</topology>
    </subcellularLocation>
</comment>
<evidence type="ECO:0000256" key="5">
    <source>
        <dbReference type="ARBA" id="ARBA00023136"/>
    </source>
</evidence>
<keyword evidence="4 6" id="KW-1133">Transmembrane helix</keyword>